<dbReference type="PANTHER" id="PTHR10408:SF8">
    <property type="entry name" value="O-ACYLTRANSFERASE"/>
    <property type="match status" value="1"/>
</dbReference>
<feature type="transmembrane region" description="Helical" evidence="11">
    <location>
        <begin position="626"/>
        <end position="645"/>
    </location>
</feature>
<feature type="active site" evidence="9">
    <location>
        <position position="616"/>
    </location>
</feature>
<keyword evidence="5" id="KW-0256">Endoplasmic reticulum</keyword>
<feature type="transmembrane region" description="Helical" evidence="11">
    <location>
        <begin position="444"/>
        <end position="461"/>
    </location>
</feature>
<evidence type="ECO:0000256" key="8">
    <source>
        <dbReference type="ARBA" id="ARBA00023315"/>
    </source>
</evidence>
<name>A0A0R3SV98_HYMDI</name>
<proteinExistence type="inferred from homology"/>
<feature type="region of interest" description="Disordered" evidence="10">
    <location>
        <begin position="110"/>
        <end position="163"/>
    </location>
</feature>
<evidence type="ECO:0000256" key="10">
    <source>
        <dbReference type="SAM" id="MobiDB-lite"/>
    </source>
</evidence>
<dbReference type="EMBL" id="CABIJS010000122">
    <property type="protein sequence ID" value="VUZ43851.1"/>
    <property type="molecule type" value="Genomic_DNA"/>
</dbReference>
<organism evidence="16">
    <name type="scientific">Hymenolepis diminuta</name>
    <name type="common">Rat tapeworm</name>
    <dbReference type="NCBI Taxonomy" id="6216"/>
    <lineage>
        <taxon>Eukaryota</taxon>
        <taxon>Metazoa</taxon>
        <taxon>Spiralia</taxon>
        <taxon>Lophotrochozoa</taxon>
        <taxon>Platyhelminthes</taxon>
        <taxon>Cestoda</taxon>
        <taxon>Eucestoda</taxon>
        <taxon>Cyclophyllidea</taxon>
        <taxon>Hymenolepididae</taxon>
        <taxon>Hymenolepis</taxon>
    </lineage>
</organism>
<evidence type="ECO:0000256" key="7">
    <source>
        <dbReference type="ARBA" id="ARBA00023136"/>
    </source>
</evidence>
<feature type="transmembrane region" description="Helical" evidence="11">
    <location>
        <begin position="303"/>
        <end position="322"/>
    </location>
</feature>
<evidence type="ECO:0000256" key="11">
    <source>
        <dbReference type="SAM" id="Phobius"/>
    </source>
</evidence>
<feature type="region of interest" description="Disordered" evidence="10">
    <location>
        <begin position="21"/>
        <end position="67"/>
    </location>
</feature>
<evidence type="ECO:0000313" key="16">
    <source>
        <dbReference type="WBParaSite" id="HDID_0000948701-mRNA-1"/>
    </source>
</evidence>
<comment type="similarity">
    <text evidence="2">Belongs to the membrane-bound acyltransferase family. Sterol o-acyltransferase subfamily.</text>
</comment>
<keyword evidence="15" id="KW-1185">Reference proteome</keyword>
<dbReference type="GO" id="GO:0008203">
    <property type="term" value="P:cholesterol metabolic process"/>
    <property type="evidence" value="ECO:0007669"/>
    <property type="project" value="TreeGrafter"/>
</dbReference>
<dbReference type="STRING" id="6216.A0A0R3SV98"/>
<dbReference type="AlphaFoldDB" id="A0A0R3SV98"/>
<evidence type="ECO:0000256" key="2">
    <source>
        <dbReference type="ARBA" id="ARBA00009010"/>
    </source>
</evidence>
<keyword evidence="4 11" id="KW-0812">Transmembrane</keyword>
<comment type="subcellular location">
    <subcellularLocation>
        <location evidence="1">Endoplasmic reticulum membrane</location>
        <topology evidence="1">Multi-pass membrane protein</topology>
    </subcellularLocation>
</comment>
<gene>
    <name evidence="12" type="ORF">HDID_LOCUS9485</name>
    <name evidence="13" type="ORF">WMSIL1_LOCUS4311</name>
</gene>
<evidence type="ECO:0000256" key="3">
    <source>
        <dbReference type="ARBA" id="ARBA00022679"/>
    </source>
</evidence>
<feature type="transmembrane region" description="Helical" evidence="11">
    <location>
        <begin position="473"/>
        <end position="493"/>
    </location>
</feature>
<evidence type="ECO:0000313" key="12">
    <source>
        <dbReference type="EMBL" id="VDL61842.1"/>
    </source>
</evidence>
<protein>
    <submittedName>
        <fullName evidence="16">O-acyltransferase</fullName>
    </submittedName>
</protein>
<dbReference type="Proteomes" id="UP000321570">
    <property type="component" value="Unassembled WGS sequence"/>
</dbReference>
<dbReference type="InterPro" id="IPR014371">
    <property type="entry name" value="Oat_ACAT_DAG_ARE"/>
</dbReference>
<dbReference type="OrthoDB" id="10039049at2759"/>
<accession>A0A0R3SV98</accession>
<evidence type="ECO:0000256" key="6">
    <source>
        <dbReference type="ARBA" id="ARBA00022989"/>
    </source>
</evidence>
<evidence type="ECO:0000256" key="4">
    <source>
        <dbReference type="ARBA" id="ARBA00022692"/>
    </source>
</evidence>
<reference evidence="12 14" key="2">
    <citation type="submission" date="2018-11" db="EMBL/GenBank/DDBJ databases">
        <authorList>
            <consortium name="Pathogen Informatics"/>
        </authorList>
    </citation>
    <scope>NUCLEOTIDE SEQUENCE [LARGE SCALE GENOMIC DNA]</scope>
</reference>
<dbReference type="GO" id="GO:0008374">
    <property type="term" value="F:O-acyltransferase activity"/>
    <property type="evidence" value="ECO:0007669"/>
    <property type="project" value="InterPro"/>
</dbReference>
<reference evidence="13 15" key="3">
    <citation type="submission" date="2019-07" db="EMBL/GenBank/DDBJ databases">
        <authorList>
            <person name="Jastrzebski P J."/>
            <person name="Paukszto L."/>
            <person name="Jastrzebski P J."/>
        </authorList>
    </citation>
    <scope>NUCLEOTIDE SEQUENCE [LARGE SCALE GENOMIC DNA]</scope>
    <source>
        <strain evidence="13 15">WMS-il1</strain>
    </source>
</reference>
<keyword evidence="8" id="KW-0012">Acyltransferase</keyword>
<evidence type="ECO:0000313" key="13">
    <source>
        <dbReference type="EMBL" id="VUZ43851.1"/>
    </source>
</evidence>
<keyword evidence="7 11" id="KW-0472">Membrane</keyword>
<evidence type="ECO:0000256" key="5">
    <source>
        <dbReference type="ARBA" id="ARBA00022824"/>
    </source>
</evidence>
<evidence type="ECO:0000256" key="9">
    <source>
        <dbReference type="PIRSR" id="PIRSR000439-1"/>
    </source>
</evidence>
<dbReference type="PANTHER" id="PTHR10408">
    <property type="entry name" value="STEROL O-ACYLTRANSFERASE"/>
    <property type="match status" value="1"/>
</dbReference>
<evidence type="ECO:0000313" key="14">
    <source>
        <dbReference type="Proteomes" id="UP000274504"/>
    </source>
</evidence>
<reference evidence="16" key="1">
    <citation type="submission" date="2017-02" db="UniProtKB">
        <authorList>
            <consortium name="WormBaseParasite"/>
        </authorList>
    </citation>
    <scope>IDENTIFICATION</scope>
</reference>
<dbReference type="Pfam" id="PF03062">
    <property type="entry name" value="MBOAT"/>
    <property type="match status" value="1"/>
</dbReference>
<keyword evidence="3" id="KW-0808">Transferase</keyword>
<evidence type="ECO:0000313" key="15">
    <source>
        <dbReference type="Proteomes" id="UP000321570"/>
    </source>
</evidence>
<dbReference type="InterPro" id="IPR004299">
    <property type="entry name" value="MBOAT_fam"/>
</dbReference>
<feature type="compositionally biased region" description="Basic and acidic residues" evidence="10">
    <location>
        <begin position="135"/>
        <end position="154"/>
    </location>
</feature>
<feature type="transmembrane region" description="Helical" evidence="11">
    <location>
        <begin position="253"/>
        <end position="271"/>
    </location>
</feature>
<sequence>MIDLANLLGNQKVDVISKKLNSGGLHSDASEDSQPSESNSEDRRFSLKVSTKGKTSQNHDFKKSLYTKMKRTTPHRSDLLVSNYLETAVTPNLTPSGSEESLPTDRHSITCTGGSMKMDFDDPENEVRHRSKNLKHGDDSRKHKLEPMDSRTSEETDESLTKSQRAEVLCEQLRAELVQEFSDQIKKTVEHAVDKILEQSEMEPFVVKRNLLKDNMFDKPRITSDSDKWLPEKKFRHRNSVLTDLLKISHIETVYHIFVAVLLIFTLNTLLSDIVEKGGLVHVYHFEVVMWTFTGLFKATQCWIMMFLSTSLIVYVAFITWSAKRSPGNKITKFDVLFAVTYVIYQTAFAILPALYIFKYDLAPASTTIVCLEQIRMMMKSHAFVRANFESALLSGEEREREINNRRRRQCLNSKERFPVSACSGDSESMGDEFEIIMSNGVPIPPFSHYLYFLFAPTLVYRNSYPRTPYVRWRFVAINLLQMGLCIIYTYFILGRFCFAYFANFGCSAQFSFSLEHLITSSFGCMLPGALLLLINFYALLHCWFNAFAELLRFGDRLFYKDWWNSTSFGAYYRTWNVVVHDWLYTYVYRDVYALGGRHRRILAQSVVFMLSAVVHEYVLSLVFRFFYPVLFFIFGGAGFAIANIRGRSKLWNIGLWAGLFMGMGILMCLYSMEWYARKNCPPAQGVMDIFIPRSWFCGN</sequence>
<evidence type="ECO:0000256" key="1">
    <source>
        <dbReference type="ARBA" id="ARBA00004477"/>
    </source>
</evidence>
<dbReference type="WBParaSite" id="HDID_0000948701-mRNA-1">
    <property type="protein sequence ID" value="HDID_0000948701-mRNA-1"/>
    <property type="gene ID" value="HDID_0000948701"/>
</dbReference>
<feature type="transmembrane region" description="Helical" evidence="11">
    <location>
        <begin position="334"/>
        <end position="358"/>
    </location>
</feature>
<dbReference type="EMBL" id="UYSG01011302">
    <property type="protein sequence ID" value="VDL61842.1"/>
    <property type="molecule type" value="Genomic_DNA"/>
</dbReference>
<keyword evidence="6 11" id="KW-1133">Transmembrane helix</keyword>
<dbReference type="Proteomes" id="UP000274504">
    <property type="component" value="Unassembled WGS sequence"/>
</dbReference>
<feature type="transmembrane region" description="Helical" evidence="11">
    <location>
        <begin position="652"/>
        <end position="673"/>
    </location>
</feature>
<dbReference type="GO" id="GO:0005789">
    <property type="term" value="C:endoplasmic reticulum membrane"/>
    <property type="evidence" value="ECO:0007669"/>
    <property type="project" value="UniProtKB-SubCell"/>
</dbReference>
<feature type="transmembrane region" description="Helical" evidence="11">
    <location>
        <begin position="278"/>
        <end position="297"/>
    </location>
</feature>